<dbReference type="FunFam" id="3.30.230.10:FF:000017">
    <property type="entry name" value="Galactokinase"/>
    <property type="match status" value="1"/>
</dbReference>
<comment type="subcellular location">
    <subcellularLocation>
        <location evidence="11">Cytoplasm</location>
    </subcellularLocation>
</comment>
<feature type="binding site" evidence="11">
    <location>
        <position position="217"/>
    </location>
    <ligand>
        <name>substrate</name>
    </ligand>
</feature>
<dbReference type="HAMAP" id="MF_00246">
    <property type="entry name" value="Galactokinase"/>
    <property type="match status" value="1"/>
</dbReference>
<dbReference type="InterPro" id="IPR020568">
    <property type="entry name" value="Ribosomal_Su5_D2-typ_SF"/>
</dbReference>
<dbReference type="GO" id="GO:0004335">
    <property type="term" value="F:galactokinase activity"/>
    <property type="evidence" value="ECO:0007669"/>
    <property type="project" value="UniProtKB-UniRule"/>
</dbReference>
<dbReference type="InterPro" id="IPR006206">
    <property type="entry name" value="Mevalonate/galactokinase"/>
</dbReference>
<feature type="binding site" evidence="11">
    <location>
        <position position="155"/>
    </location>
    <ligand>
        <name>Mg(2+)</name>
        <dbReference type="ChEBI" id="CHEBI:18420"/>
    </ligand>
</feature>
<feature type="site" description="Transition state stabilizer" evidence="11">
    <location>
        <position position="23"/>
    </location>
</feature>
<dbReference type="InterPro" id="IPR022963">
    <property type="entry name" value="Galactokinase_bac"/>
</dbReference>
<dbReference type="EC" id="2.7.1.6" evidence="11 12"/>
<comment type="pathway">
    <text evidence="11">Carbohydrate metabolism; galactose metabolism.</text>
</comment>
<evidence type="ECO:0000256" key="1">
    <source>
        <dbReference type="ARBA" id="ARBA00006566"/>
    </source>
</evidence>
<feature type="active site" description="Proton acceptor" evidence="11">
    <location>
        <position position="167"/>
    </location>
</feature>
<evidence type="ECO:0000256" key="8">
    <source>
        <dbReference type="ARBA" id="ARBA00022842"/>
    </source>
</evidence>
<feature type="binding site" evidence="11">
    <location>
        <position position="63"/>
    </location>
    <ligand>
        <name>ATP</name>
        <dbReference type="ChEBI" id="CHEBI:30616"/>
    </ligand>
</feature>
<comment type="similarity">
    <text evidence="1 11">Belongs to the GHMP kinase family. GalK subfamily.</text>
</comment>
<keyword evidence="3 11" id="KW-0808">Transferase</keyword>
<comment type="function">
    <text evidence="11">Catalyzes the transfer of the gamma-phosphate of ATP to D-galactose to form alpha-D-galactose-1-phosphate (Gal-1-P).</text>
</comment>
<feature type="binding site" evidence="11">
    <location>
        <position position="123"/>
    </location>
    <ligand>
        <name>Mg(2+)</name>
        <dbReference type="ChEBI" id="CHEBI:18420"/>
    </ligand>
</feature>
<feature type="binding site" evidence="11">
    <location>
        <begin position="117"/>
        <end position="123"/>
    </location>
    <ligand>
        <name>ATP</name>
        <dbReference type="ChEBI" id="CHEBI:30616"/>
    </ligand>
</feature>
<evidence type="ECO:0000259" key="14">
    <source>
        <dbReference type="Pfam" id="PF08544"/>
    </source>
</evidence>
<dbReference type="InterPro" id="IPR019741">
    <property type="entry name" value="Galactokinase_CS"/>
</dbReference>
<dbReference type="InterPro" id="IPR036554">
    <property type="entry name" value="GHMP_kinase_C_sf"/>
</dbReference>
<evidence type="ECO:0000259" key="15">
    <source>
        <dbReference type="Pfam" id="PF10509"/>
    </source>
</evidence>
<evidence type="ECO:0000256" key="2">
    <source>
        <dbReference type="ARBA" id="ARBA00022490"/>
    </source>
</evidence>
<gene>
    <name evidence="11" type="primary">galK</name>
    <name evidence="16" type="ORF">C7459_11917</name>
</gene>
<dbReference type="GO" id="GO:0005524">
    <property type="term" value="F:ATP binding"/>
    <property type="evidence" value="ECO:0007669"/>
    <property type="project" value="UniProtKB-UniRule"/>
</dbReference>
<dbReference type="PROSITE" id="PS00627">
    <property type="entry name" value="GHMP_KINASES_ATP"/>
    <property type="match status" value="1"/>
</dbReference>
<dbReference type="PRINTS" id="PR00959">
    <property type="entry name" value="MEVGALKINASE"/>
</dbReference>
<keyword evidence="5 11" id="KW-0547">Nucleotide-binding</keyword>
<feature type="domain" description="Galactokinase N-terminal" evidence="15">
    <location>
        <begin position="6"/>
        <end position="53"/>
    </location>
</feature>
<dbReference type="RefSeq" id="WP_109690793.1">
    <property type="nucleotide sequence ID" value="NZ_QGGL01000019.1"/>
</dbReference>
<dbReference type="PANTHER" id="PTHR10457:SF7">
    <property type="entry name" value="GALACTOKINASE-RELATED"/>
    <property type="match status" value="1"/>
</dbReference>
<reference evidence="16 17" key="1">
    <citation type="submission" date="2018-05" db="EMBL/GenBank/DDBJ databases">
        <title>Genomic Encyclopedia of Type Strains, Phase IV (KMG-IV): sequencing the most valuable type-strain genomes for metagenomic binning, comparative biology and taxonomic classification.</title>
        <authorList>
            <person name="Goeker M."/>
        </authorList>
    </citation>
    <scope>NUCLEOTIDE SEQUENCE [LARGE SCALE GENOMIC DNA]</scope>
    <source>
        <strain evidence="16 17">DSM 18773</strain>
    </source>
</reference>
<keyword evidence="6 11" id="KW-0418">Kinase</keyword>
<evidence type="ECO:0000259" key="13">
    <source>
        <dbReference type="Pfam" id="PF00288"/>
    </source>
</evidence>
<dbReference type="Pfam" id="PF10509">
    <property type="entry name" value="GalKase_gal_bdg"/>
    <property type="match status" value="1"/>
</dbReference>
<dbReference type="GO" id="GO:0005829">
    <property type="term" value="C:cytosol"/>
    <property type="evidence" value="ECO:0007669"/>
    <property type="project" value="TreeGrafter"/>
</dbReference>
<feature type="binding site" evidence="11">
    <location>
        <begin position="29"/>
        <end position="32"/>
    </location>
    <ligand>
        <name>substrate</name>
    </ligand>
</feature>
<dbReference type="Pfam" id="PF00288">
    <property type="entry name" value="GHMP_kinases_N"/>
    <property type="match status" value="1"/>
</dbReference>
<keyword evidence="2 11" id="KW-0963">Cytoplasm</keyword>
<evidence type="ECO:0000256" key="4">
    <source>
        <dbReference type="ARBA" id="ARBA00022723"/>
    </source>
</evidence>
<dbReference type="GO" id="GO:0000287">
    <property type="term" value="F:magnesium ion binding"/>
    <property type="evidence" value="ECO:0007669"/>
    <property type="project" value="UniProtKB-UniRule"/>
</dbReference>
<evidence type="ECO:0000256" key="11">
    <source>
        <dbReference type="HAMAP-Rule" id="MF_00246"/>
    </source>
</evidence>
<feature type="domain" description="GHMP kinase C-terminal" evidence="14">
    <location>
        <begin position="282"/>
        <end position="354"/>
    </location>
</feature>
<proteinExistence type="inferred from homology"/>
<dbReference type="PROSITE" id="PS00106">
    <property type="entry name" value="GALACTOKINASE"/>
    <property type="match status" value="1"/>
</dbReference>
<keyword evidence="7 11" id="KW-0067">ATP-binding</keyword>
<dbReference type="EMBL" id="QGGL01000019">
    <property type="protein sequence ID" value="PWK06594.1"/>
    <property type="molecule type" value="Genomic_DNA"/>
</dbReference>
<keyword evidence="8 11" id="KW-0460">Magnesium</keyword>
<keyword evidence="4 11" id="KW-0479">Metal-binding</keyword>
<evidence type="ECO:0000313" key="17">
    <source>
        <dbReference type="Proteomes" id="UP000245634"/>
    </source>
</evidence>
<dbReference type="InterPro" id="IPR019539">
    <property type="entry name" value="GalKase_N"/>
</dbReference>
<evidence type="ECO:0000256" key="10">
    <source>
        <dbReference type="ARBA" id="ARBA00023277"/>
    </source>
</evidence>
<keyword evidence="10 11" id="KW-0119">Carbohydrate metabolism</keyword>
<sequence>MKQVEEFVAAAGDDLRVFFAPGRVNLIGEHTDYSGGYVFPAALSFGTHAYVRPRTDGVFRVASTHFDLEVMFGTENLVYRAEDDWANFPKGVVRELAQRGIPLSGAEILYHGNIPNGAGLSSSASIELVTAVALAALGGVDLSRVELVLMCQKVENEFIGVQCGIMDQFAVGMGRANHAVLLNCDTLEYRYAPLELGDYQLVITHTNKRRQLLDSSYNERRTECETALAQIQAHHPEVGSLGELSAAGWREARPLLQEFPVLQRRVEHVVSENDRVLASCRALESGDLAEFGRLMIQSHESLRDLYEVTGQELDALVEAARVVDGCIGTRMTGGGFGGCTVSLVHREAIGEFQELVAARYTAQTGLTPTFYVCAIGDGAQEVKGELSTWQS</sequence>
<dbReference type="FunFam" id="3.30.70.890:FF:000001">
    <property type="entry name" value="Galactokinase"/>
    <property type="match status" value="1"/>
</dbReference>
<dbReference type="NCBIfam" id="NF003705">
    <property type="entry name" value="PRK05322.1"/>
    <property type="match status" value="1"/>
</dbReference>
<dbReference type="UniPathway" id="UPA00214"/>
<protein>
    <recommendedName>
        <fullName evidence="11 12">Galactokinase</fullName>
        <ecNumber evidence="11 12">2.7.1.6</ecNumber>
    </recommendedName>
    <alternativeName>
        <fullName evidence="11">Galactose kinase</fullName>
    </alternativeName>
</protein>
<evidence type="ECO:0000256" key="9">
    <source>
        <dbReference type="ARBA" id="ARBA00023144"/>
    </source>
</evidence>
<dbReference type="AlphaFoldDB" id="A0A316D644"/>
<evidence type="ECO:0000256" key="12">
    <source>
        <dbReference type="NCBIfam" id="TIGR00131"/>
    </source>
</evidence>
<dbReference type="PIRSF" id="PIRSF000530">
    <property type="entry name" value="Galactokinase"/>
    <property type="match status" value="1"/>
</dbReference>
<dbReference type="InterPro" id="IPR000705">
    <property type="entry name" value="Galactokinase"/>
</dbReference>
<evidence type="ECO:0000256" key="7">
    <source>
        <dbReference type="ARBA" id="ARBA00022840"/>
    </source>
</evidence>
<dbReference type="SUPFAM" id="SSF54211">
    <property type="entry name" value="Ribosomal protein S5 domain 2-like"/>
    <property type="match status" value="1"/>
</dbReference>
<feature type="domain" description="GHMP kinase N-terminal" evidence="13">
    <location>
        <begin position="87"/>
        <end position="174"/>
    </location>
</feature>
<evidence type="ECO:0000256" key="5">
    <source>
        <dbReference type="ARBA" id="ARBA00022741"/>
    </source>
</evidence>
<dbReference type="InterPro" id="IPR013750">
    <property type="entry name" value="GHMP_kinase_C_dom"/>
</dbReference>
<dbReference type="PRINTS" id="PR00473">
    <property type="entry name" value="GALCTOKINASE"/>
</dbReference>
<dbReference type="Gene3D" id="3.30.70.890">
    <property type="entry name" value="GHMP kinase, C-terminal domain"/>
    <property type="match status" value="1"/>
</dbReference>
<dbReference type="Gene3D" id="3.30.230.10">
    <property type="match status" value="1"/>
</dbReference>
<dbReference type="InterPro" id="IPR014721">
    <property type="entry name" value="Ribsml_uS5_D2-typ_fold_subgr"/>
</dbReference>
<comment type="catalytic activity">
    <reaction evidence="11">
        <text>alpha-D-galactose + ATP = alpha-D-galactose 1-phosphate + ADP + H(+)</text>
        <dbReference type="Rhea" id="RHEA:13553"/>
        <dbReference type="ChEBI" id="CHEBI:15378"/>
        <dbReference type="ChEBI" id="CHEBI:28061"/>
        <dbReference type="ChEBI" id="CHEBI:30616"/>
        <dbReference type="ChEBI" id="CHEBI:58336"/>
        <dbReference type="ChEBI" id="CHEBI:456216"/>
        <dbReference type="EC" id="2.7.1.6"/>
    </reaction>
</comment>
<evidence type="ECO:0000313" key="16">
    <source>
        <dbReference type="EMBL" id="PWK06594.1"/>
    </source>
</evidence>
<dbReference type="OrthoDB" id="250531at2"/>
<name>A0A316D644_9BACL</name>
<dbReference type="PANTHER" id="PTHR10457">
    <property type="entry name" value="MEVALONATE KINASE/GALACTOKINASE"/>
    <property type="match status" value="1"/>
</dbReference>
<keyword evidence="9 11" id="KW-0299">Galactose metabolism</keyword>
<accession>A0A316D644</accession>
<dbReference type="InterPro" id="IPR006203">
    <property type="entry name" value="GHMP_knse_ATP-bd_CS"/>
</dbReference>
<keyword evidence="17" id="KW-1185">Reference proteome</keyword>
<dbReference type="GO" id="GO:0006012">
    <property type="term" value="P:galactose metabolic process"/>
    <property type="evidence" value="ECO:0007669"/>
    <property type="project" value="UniProtKB-UniRule"/>
</dbReference>
<dbReference type="Pfam" id="PF08544">
    <property type="entry name" value="GHMP_kinases_C"/>
    <property type="match status" value="1"/>
</dbReference>
<dbReference type="NCBIfam" id="TIGR00131">
    <property type="entry name" value="gal_kin"/>
    <property type="match status" value="1"/>
</dbReference>
<evidence type="ECO:0000256" key="6">
    <source>
        <dbReference type="ARBA" id="ARBA00022777"/>
    </source>
</evidence>
<dbReference type="SUPFAM" id="SSF55060">
    <property type="entry name" value="GHMP Kinase, C-terminal domain"/>
    <property type="match status" value="1"/>
</dbReference>
<organism evidence="16 17">
    <name type="scientific">Tumebacillus permanentifrigoris</name>
    <dbReference type="NCBI Taxonomy" id="378543"/>
    <lineage>
        <taxon>Bacteria</taxon>
        <taxon>Bacillati</taxon>
        <taxon>Bacillota</taxon>
        <taxon>Bacilli</taxon>
        <taxon>Bacillales</taxon>
        <taxon>Alicyclobacillaceae</taxon>
        <taxon>Tumebacillus</taxon>
    </lineage>
</organism>
<comment type="caution">
    <text evidence="16">The sequence shown here is derived from an EMBL/GenBank/DDBJ whole genome shotgun (WGS) entry which is preliminary data.</text>
</comment>
<dbReference type="Proteomes" id="UP000245634">
    <property type="component" value="Unassembled WGS sequence"/>
</dbReference>
<dbReference type="InterPro" id="IPR006204">
    <property type="entry name" value="GHMP_kinase_N_dom"/>
</dbReference>
<evidence type="ECO:0000256" key="3">
    <source>
        <dbReference type="ARBA" id="ARBA00022679"/>
    </source>
</evidence>